<protein>
    <submittedName>
        <fullName evidence="1">Uncharacterized protein</fullName>
    </submittedName>
</protein>
<dbReference type="EMBL" id="CABVQS010000006">
    <property type="protein sequence ID" value="VWD00274.1"/>
    <property type="molecule type" value="Genomic_DNA"/>
</dbReference>
<evidence type="ECO:0000313" key="1">
    <source>
        <dbReference type="EMBL" id="VWD00274.1"/>
    </source>
</evidence>
<gene>
    <name evidence="1" type="ORF">BCO71033_01738</name>
</gene>
<proteinExistence type="predicted"/>
<sequence>MDCSIKLTNKLAFFVTEMRWFGNNARKHVASRLRDRITLKITQQGPQTIQRGPGITDEIIRIGITKHALISNSLTCGT</sequence>
<accession>A0A6P2WTU7</accession>
<organism evidence="1 2">
    <name type="scientific">Burkholderia contaminans</name>
    <dbReference type="NCBI Taxonomy" id="488447"/>
    <lineage>
        <taxon>Bacteria</taxon>
        <taxon>Pseudomonadati</taxon>
        <taxon>Pseudomonadota</taxon>
        <taxon>Betaproteobacteria</taxon>
        <taxon>Burkholderiales</taxon>
        <taxon>Burkholderiaceae</taxon>
        <taxon>Burkholderia</taxon>
        <taxon>Burkholderia cepacia complex</taxon>
    </lineage>
</organism>
<name>A0A6P2WTU7_9BURK</name>
<dbReference type="Proteomes" id="UP000494109">
    <property type="component" value="Unassembled WGS sequence"/>
</dbReference>
<evidence type="ECO:0000313" key="2">
    <source>
        <dbReference type="Proteomes" id="UP000494109"/>
    </source>
</evidence>
<dbReference type="AlphaFoldDB" id="A0A6P2WTU7"/>
<reference evidence="1 2" key="1">
    <citation type="submission" date="2019-09" db="EMBL/GenBank/DDBJ databases">
        <authorList>
            <person name="Depoorter E."/>
        </authorList>
    </citation>
    <scope>NUCLEOTIDE SEQUENCE [LARGE SCALE GENOMIC DNA]</scope>
    <source>
        <strain evidence="1">R-71033</strain>
    </source>
</reference>